<evidence type="ECO:0000313" key="2">
    <source>
        <dbReference type="EMBL" id="CAL1376149.1"/>
    </source>
</evidence>
<evidence type="ECO:0000256" key="1">
    <source>
        <dbReference type="SAM" id="MobiDB-lite"/>
    </source>
</evidence>
<dbReference type="AlphaFoldDB" id="A0AAV2DRK3"/>
<sequence>MEAAAAQRRGTERESSEAAVAVNEGGADRFCLFSLVPKTTPPGTRELRSCLSREAAARPEKLLGVRLTVSVGKGRK</sequence>
<keyword evidence="3" id="KW-1185">Reference proteome</keyword>
<dbReference type="EMBL" id="OZ034816">
    <property type="protein sequence ID" value="CAL1376149.1"/>
    <property type="molecule type" value="Genomic_DNA"/>
</dbReference>
<evidence type="ECO:0000313" key="3">
    <source>
        <dbReference type="Proteomes" id="UP001497516"/>
    </source>
</evidence>
<reference evidence="2 3" key="1">
    <citation type="submission" date="2024-04" db="EMBL/GenBank/DDBJ databases">
        <authorList>
            <person name="Fracassetti M."/>
        </authorList>
    </citation>
    <scope>NUCLEOTIDE SEQUENCE [LARGE SCALE GENOMIC DNA]</scope>
</reference>
<gene>
    <name evidence="2" type="ORF">LTRI10_LOCUS17897</name>
</gene>
<feature type="region of interest" description="Disordered" evidence="1">
    <location>
        <begin position="1"/>
        <end position="20"/>
    </location>
</feature>
<name>A0AAV2DRK3_9ROSI</name>
<accession>A0AAV2DRK3</accession>
<proteinExistence type="predicted"/>
<protein>
    <submittedName>
        <fullName evidence="2">Uncharacterized protein</fullName>
    </submittedName>
</protein>
<dbReference type="Proteomes" id="UP001497516">
    <property type="component" value="Chromosome 3"/>
</dbReference>
<organism evidence="2 3">
    <name type="scientific">Linum trigynum</name>
    <dbReference type="NCBI Taxonomy" id="586398"/>
    <lineage>
        <taxon>Eukaryota</taxon>
        <taxon>Viridiplantae</taxon>
        <taxon>Streptophyta</taxon>
        <taxon>Embryophyta</taxon>
        <taxon>Tracheophyta</taxon>
        <taxon>Spermatophyta</taxon>
        <taxon>Magnoliopsida</taxon>
        <taxon>eudicotyledons</taxon>
        <taxon>Gunneridae</taxon>
        <taxon>Pentapetalae</taxon>
        <taxon>rosids</taxon>
        <taxon>fabids</taxon>
        <taxon>Malpighiales</taxon>
        <taxon>Linaceae</taxon>
        <taxon>Linum</taxon>
    </lineage>
</organism>